<evidence type="ECO:0000313" key="3">
    <source>
        <dbReference type="EMBL" id="MBV7256828.1"/>
    </source>
</evidence>
<proteinExistence type="inferred from homology"/>
<dbReference type="Pfam" id="PF00106">
    <property type="entry name" value="adh_short"/>
    <property type="match status" value="1"/>
</dbReference>
<dbReference type="PANTHER" id="PTHR42901">
    <property type="entry name" value="ALCOHOL DEHYDROGENASE"/>
    <property type="match status" value="1"/>
</dbReference>
<evidence type="ECO:0000256" key="1">
    <source>
        <dbReference type="ARBA" id="ARBA00006484"/>
    </source>
</evidence>
<comment type="similarity">
    <text evidence="1">Belongs to the short-chain dehydrogenases/reductases (SDR) family.</text>
</comment>
<gene>
    <name evidence="3" type="ORF">KCG44_08510</name>
</gene>
<dbReference type="RefSeq" id="WP_218445675.1">
    <property type="nucleotide sequence ID" value="NZ_JAGSPA010000002.1"/>
</dbReference>
<accession>A0ABS6SEJ8</accession>
<dbReference type="EMBL" id="JAGSPA010000002">
    <property type="protein sequence ID" value="MBV7256828.1"/>
    <property type="molecule type" value="Genomic_DNA"/>
</dbReference>
<keyword evidence="4" id="KW-1185">Reference proteome</keyword>
<organism evidence="3 4">
    <name type="scientific">Pacificimonas pallii</name>
    <dbReference type="NCBI Taxonomy" id="2827236"/>
    <lineage>
        <taxon>Bacteria</taxon>
        <taxon>Pseudomonadati</taxon>
        <taxon>Pseudomonadota</taxon>
        <taxon>Alphaproteobacteria</taxon>
        <taxon>Sphingomonadales</taxon>
        <taxon>Sphingosinicellaceae</taxon>
        <taxon>Pacificimonas</taxon>
    </lineage>
</organism>
<dbReference type="PANTHER" id="PTHR42901:SF1">
    <property type="entry name" value="ALCOHOL DEHYDROGENASE"/>
    <property type="match status" value="1"/>
</dbReference>
<evidence type="ECO:0000256" key="2">
    <source>
        <dbReference type="ARBA" id="ARBA00023002"/>
    </source>
</evidence>
<sequence>MTDIDKKPLALVTGASRGIGAATAKALAAKGYHVLLTARTDGGLEEVDDDIHAAGGTATLAPFDLSDFEAIDRLAQAVAGRWERLDALVMNAAMLGDMTPLSHVDADAFEALFKLNVTANFRLLKAFDPLLRAAPHADVIALTSSVANEPRAFWGPYAASKAALANLTETYGAEMDGLADVKVHVVDPKGTATSMRASAFPGEDPSTLRTPEDVASEILALLRISG</sequence>
<reference evidence="3 4" key="1">
    <citation type="submission" date="2021-04" db="EMBL/GenBank/DDBJ databases">
        <authorList>
            <person name="Pira H."/>
            <person name="Risdian C."/>
            <person name="Wink J."/>
        </authorList>
    </citation>
    <scope>NUCLEOTIDE SEQUENCE [LARGE SCALE GENOMIC DNA]</scope>
    <source>
        <strain evidence="3 4">WHA3</strain>
    </source>
</reference>
<dbReference type="PROSITE" id="PS00061">
    <property type="entry name" value="ADH_SHORT"/>
    <property type="match status" value="1"/>
</dbReference>
<name>A0ABS6SEJ8_9SPHN</name>
<dbReference type="Proteomes" id="UP000722336">
    <property type="component" value="Unassembled WGS sequence"/>
</dbReference>
<dbReference type="InterPro" id="IPR002347">
    <property type="entry name" value="SDR_fam"/>
</dbReference>
<dbReference type="InterPro" id="IPR020904">
    <property type="entry name" value="Sc_DH/Rdtase_CS"/>
</dbReference>
<protein>
    <submittedName>
        <fullName evidence="3">SDR family NAD(P)-dependent oxidoreductase</fullName>
    </submittedName>
</protein>
<evidence type="ECO:0000313" key="4">
    <source>
        <dbReference type="Proteomes" id="UP000722336"/>
    </source>
</evidence>
<keyword evidence="2" id="KW-0560">Oxidoreductase</keyword>
<comment type="caution">
    <text evidence="3">The sequence shown here is derived from an EMBL/GenBank/DDBJ whole genome shotgun (WGS) entry which is preliminary data.</text>
</comment>